<proteinExistence type="predicted"/>
<dbReference type="EMBL" id="BJWL01000001">
    <property type="protein sequence ID" value="GFY80742.1"/>
    <property type="molecule type" value="Genomic_DNA"/>
</dbReference>
<keyword evidence="1" id="KW-0812">Transmembrane</keyword>
<organism evidence="2 3">
    <name type="scientific">Actinidia rufa</name>
    <dbReference type="NCBI Taxonomy" id="165716"/>
    <lineage>
        <taxon>Eukaryota</taxon>
        <taxon>Viridiplantae</taxon>
        <taxon>Streptophyta</taxon>
        <taxon>Embryophyta</taxon>
        <taxon>Tracheophyta</taxon>
        <taxon>Spermatophyta</taxon>
        <taxon>Magnoliopsida</taxon>
        <taxon>eudicotyledons</taxon>
        <taxon>Gunneridae</taxon>
        <taxon>Pentapetalae</taxon>
        <taxon>asterids</taxon>
        <taxon>Ericales</taxon>
        <taxon>Actinidiaceae</taxon>
        <taxon>Actinidia</taxon>
    </lineage>
</organism>
<keyword evidence="3" id="KW-1185">Reference proteome</keyword>
<dbReference type="AlphaFoldDB" id="A0A7J0E3B4"/>
<reference evidence="2 3" key="1">
    <citation type="submission" date="2019-07" db="EMBL/GenBank/DDBJ databases">
        <title>De Novo Assembly of kiwifruit Actinidia rufa.</title>
        <authorList>
            <person name="Sugita-Konishi S."/>
            <person name="Sato K."/>
            <person name="Mori E."/>
            <person name="Abe Y."/>
            <person name="Kisaki G."/>
            <person name="Hamano K."/>
            <person name="Suezawa K."/>
            <person name="Otani M."/>
            <person name="Fukuda T."/>
            <person name="Manabe T."/>
            <person name="Gomi K."/>
            <person name="Tabuchi M."/>
            <person name="Akimitsu K."/>
            <person name="Kataoka I."/>
        </authorList>
    </citation>
    <scope>NUCLEOTIDE SEQUENCE [LARGE SCALE GENOMIC DNA]</scope>
    <source>
        <strain evidence="3">cv. Fuchu</strain>
    </source>
</reference>
<accession>A0A7J0E3B4</accession>
<evidence type="ECO:0000256" key="1">
    <source>
        <dbReference type="SAM" id="Phobius"/>
    </source>
</evidence>
<protein>
    <submittedName>
        <fullName evidence="2">Uncharacterized protein</fullName>
    </submittedName>
</protein>
<gene>
    <name evidence="2" type="ORF">Acr_01g0005510</name>
</gene>
<sequence length="193" mass="21131">MTNASSWGRCNPLKSSLVKVMGWRALDIVMERLLTSSSACMLTFLACPFRDEVEHPPDPNPPWIIWVLPTVGLLSISVSYVRLGLPYQGIHSNRGICAGVDGINPSIQFLNFLGGRLIAALVSSVISASVNLPTGVDGSLLKVPDQYYGDFRNLGRPIGKSSEMDQHLLEEMRGEEVDCLWRDVVLAGHLSHS</sequence>
<comment type="caution">
    <text evidence="2">The sequence shown here is derived from an EMBL/GenBank/DDBJ whole genome shotgun (WGS) entry which is preliminary data.</text>
</comment>
<keyword evidence="1" id="KW-0472">Membrane</keyword>
<evidence type="ECO:0000313" key="2">
    <source>
        <dbReference type="EMBL" id="GFY80742.1"/>
    </source>
</evidence>
<name>A0A7J0E3B4_9ERIC</name>
<dbReference type="Proteomes" id="UP000585474">
    <property type="component" value="Unassembled WGS sequence"/>
</dbReference>
<evidence type="ECO:0000313" key="3">
    <source>
        <dbReference type="Proteomes" id="UP000585474"/>
    </source>
</evidence>
<feature type="transmembrane region" description="Helical" evidence="1">
    <location>
        <begin position="63"/>
        <end position="85"/>
    </location>
</feature>
<keyword evidence="1" id="KW-1133">Transmembrane helix</keyword>